<feature type="domain" description="Spindle body associated protein C-terminal" evidence="2">
    <location>
        <begin position="817"/>
        <end position="920"/>
    </location>
</feature>
<evidence type="ECO:0000313" key="4">
    <source>
        <dbReference type="Proteomes" id="UP000005627"/>
    </source>
</evidence>
<dbReference type="InterPro" id="IPR018907">
    <property type="entry name" value="Spindle_body_associated_C_dom"/>
</dbReference>
<accession>G8ZVL3</accession>
<sequence length="958" mass="114339">MDLQSSTESLLLGSLSSNLREDTPESVSTAALINDQYYSNSTGSLLNGNVQELLDRLHIPDTSFAESESNDSTGLSPIINDYEFNDESFAEGQLRAVPQELHESTDPILSILYNKIQVFLLRNRLSLEFLKIFKRYVGYLSENGQNPLEDRYFLTLQNELSEIYEFTPNMEELLNVFLVRPENMIVKMALFEHKGLNRLLLRVLRTWRWRLQMRTSLSKLEHVWQEYLARKYLLFWSKKLQIVTTEVVAQAKDFYQFTLVSSTFDKWLTRIESDKAKKGLADHYFVDHFLQRIVRSMSKLQKEQHNSEVRYSEKCQKNALRLWRLRFRERTYTVRQRNLLKTVFTKVRLRLISYQELQERADFTRSIFQINPSFQNWRLQYFKREEQLASLRALENKFLRKRTFGMLKRALRQKEQENLVRKRLDTILLRFFVKNIWGTRFYERVHLYSLSKISDERLALKYTQVWKVRLFGRMKAEDFWRFRLMSHSLHEWKLQTHCQQRILSKNRKATKIVFLRWREYSESKRVLQQLQHNTFVRRHYRKWRERFEVARETKQKAVTHYELSLEKLIFNKWLDCQTKIYEMEERSLILKKLHALSILKLGIAHMRDVHRFSEVCNTRIVSKASLARFFVAWKKLAYERHINRLELIGSKLEEELRLQSQQLHLHLWLGKLHLYRSQCAAKADEAYGRNLQRNFLITANKKVGHIEALYAFAGDLRNKTLSLNCFLIWRDRLEYVETMNTKVETETNKKNLALLLNYLNVWSMRMLKSRRNDETVQIFRMRWDRAAVRGLMLLWKNRSDNSPKKVRASRLQKKVSEGMELVTPVRRNVPRKNTIPGSEGVKRYRLEAMKSHYGRVRRAIPSPVKSSATLNSTAKRKIESEQESTAWSPKPLFPPRLSLERINKNLASKIDTINFERIPEVRLDPFVNTDPESDPRIDTSLLEDEDGTDYDESPIRRK</sequence>
<dbReference type="Pfam" id="PF10638">
    <property type="entry name" value="Sfi1_C"/>
    <property type="match status" value="1"/>
</dbReference>
<dbReference type="HOGENOM" id="CLU_304658_0_0_1"/>
<dbReference type="EMBL" id="HE616746">
    <property type="protein sequence ID" value="CCE92657.1"/>
    <property type="molecule type" value="Genomic_DNA"/>
</dbReference>
<evidence type="ECO:0000256" key="1">
    <source>
        <dbReference type="SAM" id="MobiDB-lite"/>
    </source>
</evidence>
<gene>
    <name evidence="3" type="primary">TDEL0E04140</name>
    <name evidence="3" type="ORF">TDEL_0E04140</name>
</gene>
<protein>
    <recommendedName>
        <fullName evidence="2">Spindle body associated protein C-terminal domain-containing protein</fullName>
    </recommendedName>
</protein>
<feature type="region of interest" description="Disordered" evidence="1">
    <location>
        <begin position="864"/>
        <end position="891"/>
    </location>
</feature>
<dbReference type="RefSeq" id="XP_003681868.1">
    <property type="nucleotide sequence ID" value="XM_003681820.1"/>
</dbReference>
<evidence type="ECO:0000313" key="3">
    <source>
        <dbReference type="EMBL" id="CCE92657.1"/>
    </source>
</evidence>
<dbReference type="eggNOG" id="KOG4775">
    <property type="taxonomic scope" value="Eukaryota"/>
</dbReference>
<proteinExistence type="predicted"/>
<feature type="compositionally biased region" description="Polar residues" evidence="1">
    <location>
        <begin position="864"/>
        <end position="873"/>
    </location>
</feature>
<organism evidence="3 4">
    <name type="scientific">Torulaspora delbrueckii</name>
    <name type="common">Yeast</name>
    <name type="synonym">Candida colliculosa</name>
    <dbReference type="NCBI Taxonomy" id="4950"/>
    <lineage>
        <taxon>Eukaryota</taxon>
        <taxon>Fungi</taxon>
        <taxon>Dikarya</taxon>
        <taxon>Ascomycota</taxon>
        <taxon>Saccharomycotina</taxon>
        <taxon>Saccharomycetes</taxon>
        <taxon>Saccharomycetales</taxon>
        <taxon>Saccharomycetaceae</taxon>
        <taxon>Torulaspora</taxon>
    </lineage>
</organism>
<keyword evidence="4" id="KW-1185">Reference proteome</keyword>
<dbReference type="FunCoup" id="G8ZVL3">
    <property type="interactions" value="210"/>
</dbReference>
<dbReference type="InParanoid" id="G8ZVL3"/>
<dbReference type="AlphaFoldDB" id="G8ZVL3"/>
<dbReference type="OrthoDB" id="4070448at2759"/>
<dbReference type="STRING" id="1076872.G8ZVL3"/>
<name>G8ZVL3_TORDE</name>
<dbReference type="KEGG" id="tdl:TDEL_0E04140"/>
<dbReference type="GeneID" id="11504058"/>
<evidence type="ECO:0000259" key="2">
    <source>
        <dbReference type="Pfam" id="PF10638"/>
    </source>
</evidence>
<reference evidence="3 4" key="1">
    <citation type="journal article" date="2011" name="Proc. Natl. Acad. Sci. U.S.A.">
        <title>Evolutionary erosion of yeast sex chromosomes by mating-type switching accidents.</title>
        <authorList>
            <person name="Gordon J.L."/>
            <person name="Armisen D."/>
            <person name="Proux-Wera E."/>
            <person name="Oheigeartaigh S.S."/>
            <person name="Byrne K.P."/>
            <person name="Wolfe K.H."/>
        </authorList>
    </citation>
    <scope>NUCLEOTIDE SEQUENCE [LARGE SCALE GENOMIC DNA]</scope>
    <source>
        <strain evidence="4">ATCC 10662 / CBS 1146 / NBRC 0425 / NCYC 2629 / NRRL Y-866</strain>
    </source>
</reference>
<feature type="compositionally biased region" description="Acidic residues" evidence="1">
    <location>
        <begin position="941"/>
        <end position="952"/>
    </location>
</feature>
<dbReference type="Proteomes" id="UP000005627">
    <property type="component" value="Chromosome 5"/>
</dbReference>
<feature type="region of interest" description="Disordered" evidence="1">
    <location>
        <begin position="925"/>
        <end position="958"/>
    </location>
</feature>